<feature type="domain" description="Helix-turn-helix conjugative transposon-like" evidence="1">
    <location>
        <begin position="11"/>
        <end position="59"/>
    </location>
</feature>
<dbReference type="EMBL" id="RZTZ01000012">
    <property type="protein sequence ID" value="RVT58531.1"/>
    <property type="molecule type" value="Genomic_DNA"/>
</dbReference>
<protein>
    <recommendedName>
        <fullName evidence="1">Helix-turn-helix conjugative transposon-like domain-containing protein</fullName>
    </recommendedName>
</protein>
<keyword evidence="3" id="KW-1185">Reference proteome</keyword>
<gene>
    <name evidence="2" type="ORF">EM808_21655</name>
</gene>
<dbReference type="InterPro" id="IPR024760">
    <property type="entry name" value="HTH_dom_conjug_TS-like"/>
</dbReference>
<name>A0A437K631_9BACI</name>
<organism evidence="2 3">
    <name type="scientific">Niallia taxi</name>
    <dbReference type="NCBI Taxonomy" id="2499688"/>
    <lineage>
        <taxon>Bacteria</taxon>
        <taxon>Bacillati</taxon>
        <taxon>Bacillota</taxon>
        <taxon>Bacilli</taxon>
        <taxon>Bacillales</taxon>
        <taxon>Bacillaceae</taxon>
        <taxon>Niallia</taxon>
    </lineage>
</organism>
<evidence type="ECO:0000313" key="2">
    <source>
        <dbReference type="EMBL" id="RVT58531.1"/>
    </source>
</evidence>
<evidence type="ECO:0000259" key="1">
    <source>
        <dbReference type="Pfam" id="PF12645"/>
    </source>
</evidence>
<dbReference type="AlphaFoldDB" id="A0A437K631"/>
<comment type="caution">
    <text evidence="2">The sequence shown here is derived from an EMBL/GenBank/DDBJ whole genome shotgun (WGS) entry which is preliminary data.</text>
</comment>
<sequence>MATLYSLVKESKNNPEALEEVIEMFGPKVSKAIAQTSANEKDDLSQELKILLMKCIQLYDLDNVPGFWEFKDKLSKRNSS</sequence>
<accession>A0A437K631</accession>
<dbReference type="RefSeq" id="WP_127740699.1">
    <property type="nucleotide sequence ID" value="NZ_CAJCKN010000012.1"/>
</dbReference>
<dbReference type="Proteomes" id="UP000288024">
    <property type="component" value="Unassembled WGS sequence"/>
</dbReference>
<proteinExistence type="predicted"/>
<reference evidence="2 3" key="1">
    <citation type="submission" date="2019-01" db="EMBL/GenBank/DDBJ databases">
        <title>Bacillus sp. M5HDSG1-1, whole genome shotgun sequence.</title>
        <authorList>
            <person name="Tuo L."/>
        </authorList>
    </citation>
    <scope>NUCLEOTIDE SEQUENCE [LARGE SCALE GENOMIC DNA]</scope>
    <source>
        <strain evidence="2 3">M5HDSG1-1</strain>
    </source>
</reference>
<dbReference type="Pfam" id="PF12645">
    <property type="entry name" value="HTH_16"/>
    <property type="match status" value="1"/>
</dbReference>
<evidence type="ECO:0000313" key="3">
    <source>
        <dbReference type="Proteomes" id="UP000288024"/>
    </source>
</evidence>